<protein>
    <recommendedName>
        <fullName evidence="7">EGF-like domain-containing protein</fullName>
    </recommendedName>
</protein>
<dbReference type="InterPro" id="IPR002859">
    <property type="entry name" value="PKD/REJ-like"/>
</dbReference>
<dbReference type="InterPro" id="IPR000742">
    <property type="entry name" value="EGF"/>
</dbReference>
<dbReference type="PANTHER" id="PTHR46730:SF1">
    <property type="entry name" value="PLAT DOMAIN-CONTAINING PROTEIN"/>
    <property type="match status" value="1"/>
</dbReference>
<evidence type="ECO:0000256" key="4">
    <source>
        <dbReference type="ARBA" id="ARBA00022989"/>
    </source>
</evidence>
<dbReference type="PANTHER" id="PTHR46730">
    <property type="entry name" value="POLYCYSTIN-1"/>
    <property type="match status" value="1"/>
</dbReference>
<keyword evidence="9" id="KW-1185">Reference proteome</keyword>
<accession>A0AAE0FN08</accession>
<evidence type="ECO:0000313" key="8">
    <source>
        <dbReference type="EMBL" id="KAK3261951.1"/>
    </source>
</evidence>
<sequence length="1576" mass="169377">MVRPYLCHGFKGSGYDSCRPEAMCDTGNGGCDELVKCKEGSSGTLCGPCPAGYSGTGDTSCVEVDACALRPCFPGVACTDLPPPSQEEGFVCGACPEGLHGDGLHCQLCTLAVHIASSTAVDGVIRRVRHNKVVGEVAIDPAECVNTQGITFKWYGTIISDTGGLPLCFDDDANQANTLHLNIPADSLEVNRRYTVKLVAELAAAPEVRAAASLSFFVSPLPLVVLISGSGSITSSSNLLRLDATPSFDPNGGGSHTITFTWSCTSSAGACRTTNGTVLPERIHAGGDDWACEDAPGSCAVLALTLLGSEEGIRYDFTCTASKGKQQITPMQSSERAWALVYSGSAFPSVVLYPMLRVNPDVNIIINGSVLPATGDGSLSVLWEDFLWDATAPPASRALRGEQSLPLESITLTPVTQPTLVVRANTLTPRAVFTCKLVASESVGSGSSELLLNVNGRPFHAGKKPSLEVSPFGRGDTAAEGSRRSAGLALEDSFLAVMAGWEDDPEDLPLQYLVGGLGMQISYEVVGKGDVHALTESLPSTEHIFTVPEPGLEVSNYEVVIHVNVSDMLGATATASSVIEVYPKVFNTSDEEQKYVTEVLERGGGFLLDGDLDSVLRVAQGVAARLNVEAESQHQGNRPAQRLAALDLVAAVAEQRLMTDALNVRLASITRALVMMSEQLNEEVVGGALEVARTLAADRVTLASAEIVCDTLSLLMRSTDNATAQTATVEVAKQLADGMAVDLVPGQDSVQAQLVTCPHTMKVSYPRPAHCPVASWHVAGVLSLGCRSTHCYGTTLRDAERRWPASKARTRSAVGAAVVVADGSGLAASLTLPRSVFPILPEETRTTIITSRLDHHNGAAPVEMEAASGISGITLADHTTGIEVNVMQLQQALTLTLPLEDVGTGSAAGTYGCWWWSEQLHAYTEEGCAAIPLAAPPAANLFWSELNVSALSGKLEQAWVFGNASQMAQCTEEYDAVYPEYDGADAGHRKYIGDKCHLAEEDNSLGCWWVWQRGRFEGPDCVQALYLDCLCTHLTEFGAMQDIALGEVSEPPQIQIIDVSTLGDMSAQDVAESGLLLTIVASFMGFGLLGWLGSNYFHSKERAHIITSLLDPMKNGGFIPLKIRYGFSAKILLTWTIREGGVFFGHRHSKAGAKGKWKLTSQRLKGQKVLSQFVSVNERASVAAKVAKVARGGAEAADEEHAEAAEDLADQPVAARSERSRRRWVGAIQRASKSPIVRRQSFFSMLTRELQPLVIQAAPEDPYSMSVDSDKDDFWKIATKASLRPIALDHYSKSAVGVRFGIEPQPLDVEDVPDVIAVHRKTKGTPTVKLAAPPKPCGSSGIQDVSNQQHEQSSAFATLPSSGIQEHDEPAVSSLVEGNPQIQSHRARASSFRERALMNELNFTDPTADARNRKPRRKGRERKRRLGKFEGAVTRPILDDQVERKKKKNRNEADVFKYLDIPILRVQLCVPFYDMQEVCSQRLEAPVILPTRSSAKRSRIFTREHVPGVGTGMSLAKRASLRHEDTEMEQCLSFERMLGTAMMHACFCMTTLVDKEQVPSPPPLPSTAACQALESQ</sequence>
<keyword evidence="5" id="KW-0472">Membrane</keyword>
<evidence type="ECO:0000256" key="5">
    <source>
        <dbReference type="ARBA" id="ARBA00023136"/>
    </source>
</evidence>
<gene>
    <name evidence="8" type="ORF">CYMTET_29176</name>
</gene>
<evidence type="ECO:0000313" key="9">
    <source>
        <dbReference type="Proteomes" id="UP001190700"/>
    </source>
</evidence>
<dbReference type="EMBL" id="LGRX02016546">
    <property type="protein sequence ID" value="KAK3261951.1"/>
    <property type="molecule type" value="Genomic_DNA"/>
</dbReference>
<feature type="domain" description="EGF-like" evidence="7">
    <location>
        <begin position="66"/>
        <end position="107"/>
    </location>
</feature>
<proteinExistence type="predicted"/>
<comment type="caution">
    <text evidence="8">The sequence shown here is derived from an EMBL/GenBank/DDBJ whole genome shotgun (WGS) entry which is preliminary data.</text>
</comment>
<name>A0AAE0FN08_9CHLO</name>
<dbReference type="Proteomes" id="UP001190700">
    <property type="component" value="Unassembled WGS sequence"/>
</dbReference>
<dbReference type="GO" id="GO:0005261">
    <property type="term" value="F:monoatomic cation channel activity"/>
    <property type="evidence" value="ECO:0007669"/>
    <property type="project" value="TreeGrafter"/>
</dbReference>
<evidence type="ECO:0000256" key="3">
    <source>
        <dbReference type="ARBA" id="ARBA00022737"/>
    </source>
</evidence>
<feature type="region of interest" description="Disordered" evidence="6">
    <location>
        <begin position="1404"/>
        <end position="1426"/>
    </location>
</feature>
<reference evidence="8 9" key="1">
    <citation type="journal article" date="2015" name="Genome Biol. Evol.">
        <title>Comparative Genomics of a Bacterivorous Green Alga Reveals Evolutionary Causalities and Consequences of Phago-Mixotrophic Mode of Nutrition.</title>
        <authorList>
            <person name="Burns J.A."/>
            <person name="Paasch A."/>
            <person name="Narechania A."/>
            <person name="Kim E."/>
        </authorList>
    </citation>
    <scope>NUCLEOTIDE SEQUENCE [LARGE SCALE GENOMIC DNA]</scope>
    <source>
        <strain evidence="8 9">PLY_AMNH</strain>
    </source>
</reference>
<dbReference type="GO" id="GO:0006816">
    <property type="term" value="P:calcium ion transport"/>
    <property type="evidence" value="ECO:0007669"/>
    <property type="project" value="TreeGrafter"/>
</dbReference>
<feature type="compositionally biased region" description="Basic residues" evidence="6">
    <location>
        <begin position="1413"/>
        <end position="1426"/>
    </location>
</feature>
<keyword evidence="3" id="KW-0677">Repeat</keyword>
<organism evidence="8 9">
    <name type="scientific">Cymbomonas tetramitiformis</name>
    <dbReference type="NCBI Taxonomy" id="36881"/>
    <lineage>
        <taxon>Eukaryota</taxon>
        <taxon>Viridiplantae</taxon>
        <taxon>Chlorophyta</taxon>
        <taxon>Pyramimonadophyceae</taxon>
        <taxon>Pyramimonadales</taxon>
        <taxon>Pyramimonadaceae</taxon>
        <taxon>Cymbomonas</taxon>
    </lineage>
</organism>
<feature type="domain" description="EGF-like" evidence="7">
    <location>
        <begin position="23"/>
        <end position="62"/>
    </location>
</feature>
<keyword evidence="2" id="KW-0812">Transmembrane</keyword>
<dbReference type="Gene3D" id="2.10.25.10">
    <property type="entry name" value="Laminin"/>
    <property type="match status" value="1"/>
</dbReference>
<evidence type="ECO:0000256" key="2">
    <source>
        <dbReference type="ARBA" id="ARBA00022692"/>
    </source>
</evidence>
<comment type="subcellular location">
    <subcellularLocation>
        <location evidence="1">Membrane</location>
    </subcellularLocation>
</comment>
<dbReference type="SMART" id="SM00181">
    <property type="entry name" value="EGF"/>
    <property type="match status" value="2"/>
</dbReference>
<dbReference type="GO" id="GO:0005886">
    <property type="term" value="C:plasma membrane"/>
    <property type="evidence" value="ECO:0007669"/>
    <property type="project" value="TreeGrafter"/>
</dbReference>
<dbReference type="Pfam" id="PF02010">
    <property type="entry name" value="REJ"/>
    <property type="match status" value="1"/>
</dbReference>
<evidence type="ECO:0000259" key="7">
    <source>
        <dbReference type="SMART" id="SM00181"/>
    </source>
</evidence>
<evidence type="ECO:0000256" key="1">
    <source>
        <dbReference type="ARBA" id="ARBA00004370"/>
    </source>
</evidence>
<keyword evidence="4" id="KW-1133">Transmembrane helix</keyword>
<evidence type="ECO:0000256" key="6">
    <source>
        <dbReference type="SAM" id="MobiDB-lite"/>
    </source>
</evidence>